<dbReference type="Pfam" id="PF02585">
    <property type="entry name" value="PIG-L"/>
    <property type="match status" value="1"/>
</dbReference>
<dbReference type="RefSeq" id="WP_084388011.1">
    <property type="nucleotide sequence ID" value="NZ_CP043420.1"/>
</dbReference>
<dbReference type="Proteomes" id="UP000322553">
    <property type="component" value="Chromosome"/>
</dbReference>
<dbReference type="EMBL" id="CP043420">
    <property type="protein sequence ID" value="QEL11179.1"/>
    <property type="molecule type" value="Genomic_DNA"/>
</dbReference>
<reference evidence="1 2" key="1">
    <citation type="submission" date="2019-08" db="EMBL/GenBank/DDBJ databases">
        <title>Complete genome sequence of Kushneria sp. YCWA18, a halophilic phosphate-solubilizing bacterium isolated from Daqiao saltern in China.</title>
        <authorList>
            <person name="Du G.-X."/>
            <person name="Qu L.-Y."/>
        </authorList>
    </citation>
    <scope>NUCLEOTIDE SEQUENCE [LARGE SCALE GENOMIC DNA]</scope>
    <source>
        <strain evidence="1 2">YCWA18</strain>
    </source>
</reference>
<dbReference type="InterPro" id="IPR003737">
    <property type="entry name" value="GlcNAc_PI_deacetylase-related"/>
</dbReference>
<proteinExistence type="predicted"/>
<dbReference type="InterPro" id="IPR024078">
    <property type="entry name" value="LmbE-like_dom_sf"/>
</dbReference>
<name>A0A5C1A248_9GAMM</name>
<dbReference type="SUPFAM" id="SSF102588">
    <property type="entry name" value="LmbE-like"/>
    <property type="match status" value="1"/>
</dbReference>
<sequence>MSERYAELRDYNYPLQPDITYRVGLRNNQLFSSENSTLNLSGAFSWLLPLHIRTTALGRWREPSVEVRIDGQPYGRQYFEPGANGRRFLDLGQPGNTSALPELIAHDCQLNVSEPLMGWRLPQLADGPLLILAPHPDDAEIAAYGLYRHFHEQVWIITLTPGERLPRLDRQYLQGLDDDLSKATRRKGELRSWNAATTPMLAGVPIQQHVMLGHFNRHLNEMLATPEHSFSHPVVAGLTPDHFRCHNQLSLPTDSRAACRGYDLMEELEFLLGHIQPTTIVLPDPLLDPHPDHIATGHALRHAISRQGTAPQRLLSYTNHLRGTTLFPYGPAGARTSLPPANLVDQPAGGYFSFSLSPELQREKTTALMTMSDLQAPVSLERQLKRRLKDRLLHQHWRDPARHAYFRTAIKHNEVFRLFGRIEELVPEHQKV</sequence>
<keyword evidence="2" id="KW-1185">Reference proteome</keyword>
<evidence type="ECO:0000313" key="1">
    <source>
        <dbReference type="EMBL" id="QEL11179.1"/>
    </source>
</evidence>
<dbReference type="OrthoDB" id="7007936at2"/>
<dbReference type="KEGG" id="kuy:FY550_08545"/>
<dbReference type="Gene3D" id="3.40.50.10320">
    <property type="entry name" value="LmbE-like"/>
    <property type="match status" value="1"/>
</dbReference>
<accession>A0A5C1A248</accession>
<organism evidence="1 2">
    <name type="scientific">Kushneria phosphatilytica</name>
    <dbReference type="NCBI Taxonomy" id="657387"/>
    <lineage>
        <taxon>Bacteria</taxon>
        <taxon>Pseudomonadati</taxon>
        <taxon>Pseudomonadota</taxon>
        <taxon>Gammaproteobacteria</taxon>
        <taxon>Oceanospirillales</taxon>
        <taxon>Halomonadaceae</taxon>
        <taxon>Kushneria</taxon>
    </lineage>
</organism>
<evidence type="ECO:0000313" key="2">
    <source>
        <dbReference type="Proteomes" id="UP000322553"/>
    </source>
</evidence>
<dbReference type="AlphaFoldDB" id="A0A5C1A248"/>
<protein>
    <submittedName>
        <fullName evidence="1">PIG-L family deacetylase</fullName>
    </submittedName>
</protein>
<gene>
    <name evidence="1" type="ORF">FY550_08545</name>
</gene>